<dbReference type="RefSeq" id="WP_094288282.1">
    <property type="nucleotide sequence ID" value="NZ_NOIG01000005.1"/>
</dbReference>
<evidence type="ECO:0000313" key="1">
    <source>
        <dbReference type="EMBL" id="OYD50675.1"/>
    </source>
</evidence>
<dbReference type="EMBL" id="NOIG01000005">
    <property type="protein sequence ID" value="OYD50675.1"/>
    <property type="molecule type" value="Genomic_DNA"/>
</dbReference>
<comment type="caution">
    <text evidence="1">The sequence shown here is derived from an EMBL/GenBank/DDBJ whole genome shotgun (WGS) entry which is preliminary data.</text>
</comment>
<dbReference type="AlphaFoldDB" id="A0A235EQJ1"/>
<protein>
    <submittedName>
        <fullName evidence="1">Uncharacterized protein</fullName>
    </submittedName>
</protein>
<dbReference type="OrthoDB" id="9921601at2"/>
<sequence>MRKRREWRCRALEASVAFATWPAGKPGREEIEAETIKSLNKVRQWFRAPEAQIVVQAIQRRAVAAFRNQFNSDKP</sequence>
<gene>
    <name evidence="1" type="ORF">CBY09_08040</name>
</gene>
<organism evidence="1 2">
    <name type="scientific">Acidovorax kalamii</name>
    <dbReference type="NCBI Taxonomy" id="2004485"/>
    <lineage>
        <taxon>Bacteria</taxon>
        <taxon>Pseudomonadati</taxon>
        <taxon>Pseudomonadota</taxon>
        <taxon>Betaproteobacteria</taxon>
        <taxon>Burkholderiales</taxon>
        <taxon>Comamonadaceae</taxon>
        <taxon>Acidovorax</taxon>
    </lineage>
</organism>
<reference evidence="1 2" key="1">
    <citation type="submission" date="2017-07" db="EMBL/GenBank/DDBJ databases">
        <title>Acidovorax KNDSW TSA 6 genome sequence and assembly.</title>
        <authorList>
            <person name="Mayilraj S."/>
        </authorList>
    </citation>
    <scope>NUCLEOTIDE SEQUENCE [LARGE SCALE GENOMIC DNA]</scope>
    <source>
        <strain evidence="1 2">KNDSW-TSA6</strain>
    </source>
</reference>
<keyword evidence="2" id="KW-1185">Reference proteome</keyword>
<accession>A0A235EQJ1</accession>
<evidence type="ECO:0000313" key="2">
    <source>
        <dbReference type="Proteomes" id="UP000215441"/>
    </source>
</evidence>
<proteinExistence type="predicted"/>
<name>A0A235EQJ1_9BURK</name>
<dbReference type="Proteomes" id="UP000215441">
    <property type="component" value="Unassembled WGS sequence"/>
</dbReference>